<evidence type="ECO:0000256" key="10">
    <source>
        <dbReference type="ARBA" id="ARBA00023136"/>
    </source>
</evidence>
<evidence type="ECO:0000256" key="6">
    <source>
        <dbReference type="ARBA" id="ARBA00022927"/>
    </source>
</evidence>
<feature type="transmembrane region" description="Helical" evidence="11">
    <location>
        <begin position="16"/>
        <end position="36"/>
    </location>
</feature>
<sequence length="175" mass="18559">MDHSRDPCPWVALSDFGGAFCMGVRALFFPILWHYVTTRRANSSQAIGGAVWHGVKGFRNSPYGERRIGAITAIKARAPVLGGNFGVWGGLFSTFDCAVKGIRKKEDPWNAIIGGFCTGGALAVRGGARAMRNNAIGCAVLLAVIEGVGIAFSRMMAENTRLEAPPPPPQQAAIA</sequence>
<dbReference type="OrthoDB" id="2261329at2759"/>
<dbReference type="GO" id="GO:0030150">
    <property type="term" value="P:protein import into mitochondrial matrix"/>
    <property type="evidence" value="ECO:0007669"/>
    <property type="project" value="TreeGrafter"/>
</dbReference>
<dbReference type="RefSeq" id="XP_033686790.1">
    <property type="nucleotide sequence ID" value="XM_033821049.1"/>
</dbReference>
<dbReference type="GeneID" id="54574379"/>
<organism evidence="12 13">
    <name type="scientific">Trematosphaeria pertusa</name>
    <dbReference type="NCBI Taxonomy" id="390896"/>
    <lineage>
        <taxon>Eukaryota</taxon>
        <taxon>Fungi</taxon>
        <taxon>Dikarya</taxon>
        <taxon>Ascomycota</taxon>
        <taxon>Pezizomycotina</taxon>
        <taxon>Dothideomycetes</taxon>
        <taxon>Pleosporomycetidae</taxon>
        <taxon>Pleosporales</taxon>
        <taxon>Massarineae</taxon>
        <taxon>Trematosphaeriaceae</taxon>
        <taxon>Trematosphaeria</taxon>
    </lineage>
</organism>
<dbReference type="GO" id="GO:0005744">
    <property type="term" value="C:TIM23 mitochondrial import inner membrane translocase complex"/>
    <property type="evidence" value="ECO:0007669"/>
    <property type="project" value="TreeGrafter"/>
</dbReference>
<proteinExistence type="inferred from homology"/>
<keyword evidence="7 11" id="KW-1133">Transmembrane helix</keyword>
<gene>
    <name evidence="12" type="ORF">BU26DRAFT_243978</name>
</gene>
<evidence type="ECO:0000256" key="11">
    <source>
        <dbReference type="SAM" id="Phobius"/>
    </source>
</evidence>
<evidence type="ECO:0000256" key="7">
    <source>
        <dbReference type="ARBA" id="ARBA00022989"/>
    </source>
</evidence>
<dbReference type="EMBL" id="ML987192">
    <property type="protein sequence ID" value="KAF2251786.1"/>
    <property type="molecule type" value="Genomic_DNA"/>
</dbReference>
<dbReference type="PANTHER" id="PTHR10485:SF0">
    <property type="entry name" value="AT05822P-RELATED"/>
    <property type="match status" value="1"/>
</dbReference>
<evidence type="ECO:0000256" key="4">
    <source>
        <dbReference type="ARBA" id="ARBA00022692"/>
    </source>
</evidence>
<dbReference type="AlphaFoldDB" id="A0A6A6IN16"/>
<evidence type="ECO:0000256" key="2">
    <source>
        <dbReference type="ARBA" id="ARBA00008444"/>
    </source>
</evidence>
<keyword evidence="6" id="KW-0653">Protein transport</keyword>
<evidence type="ECO:0000256" key="1">
    <source>
        <dbReference type="ARBA" id="ARBA00004448"/>
    </source>
</evidence>
<feature type="transmembrane region" description="Helical" evidence="11">
    <location>
        <begin position="134"/>
        <end position="152"/>
    </location>
</feature>
<evidence type="ECO:0000313" key="13">
    <source>
        <dbReference type="Proteomes" id="UP000800094"/>
    </source>
</evidence>
<comment type="subcellular location">
    <subcellularLocation>
        <location evidence="1">Mitochondrion inner membrane</location>
        <topology evidence="1">Multi-pass membrane protein</topology>
    </subcellularLocation>
</comment>
<dbReference type="Pfam" id="PF02466">
    <property type="entry name" value="Tim17"/>
    <property type="match status" value="1"/>
</dbReference>
<evidence type="ECO:0000256" key="3">
    <source>
        <dbReference type="ARBA" id="ARBA00022448"/>
    </source>
</evidence>
<evidence type="ECO:0000313" key="12">
    <source>
        <dbReference type="EMBL" id="KAF2251786.1"/>
    </source>
</evidence>
<accession>A0A6A6IN16</accession>
<dbReference type="Proteomes" id="UP000800094">
    <property type="component" value="Unassembled WGS sequence"/>
</dbReference>
<keyword evidence="3" id="KW-0813">Transport</keyword>
<keyword evidence="5" id="KW-0999">Mitochondrion inner membrane</keyword>
<keyword evidence="8" id="KW-0811">Translocation</keyword>
<keyword evidence="13" id="KW-1185">Reference proteome</keyword>
<keyword evidence="9" id="KW-0496">Mitochondrion</keyword>
<dbReference type="GO" id="GO:0008320">
    <property type="term" value="F:protein transmembrane transporter activity"/>
    <property type="evidence" value="ECO:0007669"/>
    <property type="project" value="TreeGrafter"/>
</dbReference>
<evidence type="ECO:0000256" key="9">
    <source>
        <dbReference type="ARBA" id="ARBA00023128"/>
    </source>
</evidence>
<keyword evidence="4 11" id="KW-0812">Transmembrane</keyword>
<reference evidence="12" key="1">
    <citation type="journal article" date="2020" name="Stud. Mycol.">
        <title>101 Dothideomycetes genomes: a test case for predicting lifestyles and emergence of pathogens.</title>
        <authorList>
            <person name="Haridas S."/>
            <person name="Albert R."/>
            <person name="Binder M."/>
            <person name="Bloem J."/>
            <person name="Labutti K."/>
            <person name="Salamov A."/>
            <person name="Andreopoulos B."/>
            <person name="Baker S."/>
            <person name="Barry K."/>
            <person name="Bills G."/>
            <person name="Bluhm B."/>
            <person name="Cannon C."/>
            <person name="Castanera R."/>
            <person name="Culley D."/>
            <person name="Daum C."/>
            <person name="Ezra D."/>
            <person name="Gonzalez J."/>
            <person name="Henrissat B."/>
            <person name="Kuo A."/>
            <person name="Liang C."/>
            <person name="Lipzen A."/>
            <person name="Lutzoni F."/>
            <person name="Magnuson J."/>
            <person name="Mondo S."/>
            <person name="Nolan M."/>
            <person name="Ohm R."/>
            <person name="Pangilinan J."/>
            <person name="Park H.-J."/>
            <person name="Ramirez L."/>
            <person name="Alfaro M."/>
            <person name="Sun H."/>
            <person name="Tritt A."/>
            <person name="Yoshinaga Y."/>
            <person name="Zwiers L.-H."/>
            <person name="Turgeon B."/>
            <person name="Goodwin S."/>
            <person name="Spatafora J."/>
            <person name="Crous P."/>
            <person name="Grigoriev I."/>
        </authorList>
    </citation>
    <scope>NUCLEOTIDE SEQUENCE</scope>
    <source>
        <strain evidence="12">CBS 122368</strain>
    </source>
</reference>
<comment type="similarity">
    <text evidence="2">Belongs to the Tim17/Tim22/Tim23 family.</text>
</comment>
<evidence type="ECO:0000256" key="5">
    <source>
        <dbReference type="ARBA" id="ARBA00022792"/>
    </source>
</evidence>
<protein>
    <submittedName>
        <fullName evidence="12">Mitochondrial import inner membrane translocase subunit tim-17</fullName>
    </submittedName>
</protein>
<keyword evidence="10 11" id="KW-0472">Membrane</keyword>
<name>A0A6A6IN16_9PLEO</name>
<dbReference type="PANTHER" id="PTHR10485">
    <property type="entry name" value="MITOCHONDRIAL IMPORT INNER MEMBRANE TRANSLOCASE SUBUNIT TIM-17"/>
    <property type="match status" value="1"/>
</dbReference>
<evidence type="ECO:0000256" key="8">
    <source>
        <dbReference type="ARBA" id="ARBA00023010"/>
    </source>
</evidence>